<dbReference type="RefSeq" id="WP_158081753.1">
    <property type="nucleotide sequence ID" value="NZ_MSZX01000009.1"/>
</dbReference>
<feature type="chain" id="PRO_5013182273" description="SH3b domain-containing protein" evidence="2">
    <location>
        <begin position="33"/>
        <end position="340"/>
    </location>
</feature>
<evidence type="ECO:0000256" key="1">
    <source>
        <dbReference type="SAM" id="MobiDB-lite"/>
    </source>
</evidence>
<feature type="signal peptide" evidence="2">
    <location>
        <begin position="1"/>
        <end position="32"/>
    </location>
</feature>
<dbReference type="PROSITE" id="PS51781">
    <property type="entry name" value="SH3B"/>
    <property type="match status" value="1"/>
</dbReference>
<dbReference type="STRING" id="1324314.BVG16_22070"/>
<dbReference type="AlphaFoldDB" id="A0A1T2X6I1"/>
<reference evidence="4 5" key="1">
    <citation type="submission" date="2017-01" db="EMBL/GenBank/DDBJ databases">
        <title>Genome analysis of Paenibacillus selenitrireducens ES3-24.</title>
        <authorList>
            <person name="Xu D."/>
            <person name="Yao R."/>
            <person name="Zheng S."/>
        </authorList>
    </citation>
    <scope>NUCLEOTIDE SEQUENCE [LARGE SCALE GENOMIC DNA]</scope>
    <source>
        <strain evidence="4 5">ES3-24</strain>
    </source>
</reference>
<dbReference type="Gene3D" id="1.10.530.10">
    <property type="match status" value="1"/>
</dbReference>
<keyword evidence="5" id="KW-1185">Reference proteome</keyword>
<evidence type="ECO:0000313" key="5">
    <source>
        <dbReference type="Proteomes" id="UP000190188"/>
    </source>
</evidence>
<dbReference type="Proteomes" id="UP000190188">
    <property type="component" value="Unassembled WGS sequence"/>
</dbReference>
<dbReference type="InterPro" id="IPR003646">
    <property type="entry name" value="SH3-like_bac-type"/>
</dbReference>
<comment type="caution">
    <text evidence="4">The sequence shown here is derived from an EMBL/GenBank/DDBJ whole genome shotgun (WGS) entry which is preliminary data.</text>
</comment>
<proteinExistence type="predicted"/>
<accession>A0A1T2X6I1</accession>
<name>A0A1T2X6I1_9BACL</name>
<dbReference type="OrthoDB" id="9816557at2"/>
<dbReference type="SMART" id="SM00287">
    <property type="entry name" value="SH3b"/>
    <property type="match status" value="1"/>
</dbReference>
<protein>
    <recommendedName>
        <fullName evidence="3">SH3b domain-containing protein</fullName>
    </recommendedName>
</protein>
<evidence type="ECO:0000313" key="4">
    <source>
        <dbReference type="EMBL" id="OPA75286.1"/>
    </source>
</evidence>
<organism evidence="4 5">
    <name type="scientific">Paenibacillus selenitireducens</name>
    <dbReference type="NCBI Taxonomy" id="1324314"/>
    <lineage>
        <taxon>Bacteria</taxon>
        <taxon>Bacillati</taxon>
        <taxon>Bacillota</taxon>
        <taxon>Bacilli</taxon>
        <taxon>Bacillales</taxon>
        <taxon>Paenibacillaceae</taxon>
        <taxon>Paenibacillus</taxon>
    </lineage>
</organism>
<sequence length="340" mass="37341">MRRIFNQQLFVYALCATLLLTLGMEFKAPAQAAERSVATIQPLNRNEINSEISRWHKVMYQVISKLHSSTTKSNSSSPAVPEQLQKSVAKPVPVAEKPSTTSYEVTADYLNVRTGPTVASKRVKVVEQGTILDVVQTTKEGWLQLKAGGYVHGGYAKIIHIDIADQSSLEKELVKRPPVLKPNLTPKPKPKLIQHEPSKPTSTVKSDSGLTEAHIAQIFKGTALAGHDLESAILEVEEEYGINAYFTIAVMKLESGNGKSSLAKNKNNLFGLNATGGNNKNANSFKTKGASVQRFGQLLSKNYVKKGYTSVEKVATKYCPANPKWASLVKNIMKRDYNKL</sequence>
<feature type="region of interest" description="Disordered" evidence="1">
    <location>
        <begin position="179"/>
        <end position="207"/>
    </location>
</feature>
<feature type="region of interest" description="Disordered" evidence="1">
    <location>
        <begin position="69"/>
        <end position="97"/>
    </location>
</feature>
<keyword evidence="2" id="KW-0732">Signal</keyword>
<dbReference type="Pfam" id="PF01832">
    <property type="entry name" value="Glucosaminidase"/>
    <property type="match status" value="1"/>
</dbReference>
<dbReference type="Gene3D" id="2.30.30.40">
    <property type="entry name" value="SH3 Domains"/>
    <property type="match status" value="1"/>
</dbReference>
<feature type="domain" description="SH3b" evidence="3">
    <location>
        <begin position="100"/>
        <end position="165"/>
    </location>
</feature>
<evidence type="ECO:0000256" key="2">
    <source>
        <dbReference type="SAM" id="SignalP"/>
    </source>
</evidence>
<gene>
    <name evidence="4" type="ORF">BVG16_22070</name>
</gene>
<evidence type="ECO:0000259" key="3">
    <source>
        <dbReference type="PROSITE" id="PS51781"/>
    </source>
</evidence>
<dbReference type="InterPro" id="IPR002901">
    <property type="entry name" value="MGlyc_endo_b_GlcNAc-like_dom"/>
</dbReference>
<dbReference type="Pfam" id="PF08239">
    <property type="entry name" value="SH3_3"/>
    <property type="match status" value="1"/>
</dbReference>
<dbReference type="EMBL" id="MSZX01000009">
    <property type="protein sequence ID" value="OPA75286.1"/>
    <property type="molecule type" value="Genomic_DNA"/>
</dbReference>
<dbReference type="GO" id="GO:0004040">
    <property type="term" value="F:amidase activity"/>
    <property type="evidence" value="ECO:0007669"/>
    <property type="project" value="InterPro"/>
</dbReference>